<reference evidence="1 2" key="1">
    <citation type="submission" date="2019-12" db="EMBL/GenBank/DDBJ databases">
        <title>Draft genome sequences Bradyrhizobium cajani AMBPC1010, Bradyrhizobium pachyrhizi AMBPC1040 and Bradyrhizobium yuanmingense ALSPC3051, three plant growth promoting strains isolated from nodules of Cajanus cajan L. in Dominican Republic.</title>
        <authorList>
            <person name="Flores-Felix J.D."/>
            <person name="Araujo J."/>
            <person name="Diaz-Alcantara C."/>
            <person name="Gonzalez-Andres F."/>
            <person name="Velazquez E."/>
        </authorList>
    </citation>
    <scope>NUCLEOTIDE SEQUENCE [LARGE SCALE GENOMIC DNA]</scope>
    <source>
        <strain evidence="1 2">1010</strain>
    </source>
</reference>
<name>A0A844T3B3_9BRAD</name>
<evidence type="ECO:0000313" key="1">
    <source>
        <dbReference type="EMBL" id="MVT73377.1"/>
    </source>
</evidence>
<gene>
    <name evidence="1" type="ORF">GPL20_09690</name>
</gene>
<sequence>MDDALFARAARAIEASRTLRAQHRAVADRLDDVKRETRRVMMESAMLRSEIQALRDNREE</sequence>
<dbReference type="RefSeq" id="WP_157329339.1">
    <property type="nucleotide sequence ID" value="NZ_JANADL010000053.1"/>
</dbReference>
<accession>A0A844T3B3</accession>
<dbReference type="Proteomes" id="UP000449969">
    <property type="component" value="Unassembled WGS sequence"/>
</dbReference>
<keyword evidence="2" id="KW-1185">Reference proteome</keyword>
<comment type="caution">
    <text evidence="1">The sequence shown here is derived from an EMBL/GenBank/DDBJ whole genome shotgun (WGS) entry which is preliminary data.</text>
</comment>
<dbReference type="EMBL" id="WQNE01000005">
    <property type="protein sequence ID" value="MVT73377.1"/>
    <property type="molecule type" value="Genomic_DNA"/>
</dbReference>
<organism evidence="1 2">
    <name type="scientific">Bradyrhizobium cajani</name>
    <dbReference type="NCBI Taxonomy" id="1928661"/>
    <lineage>
        <taxon>Bacteria</taxon>
        <taxon>Pseudomonadati</taxon>
        <taxon>Pseudomonadota</taxon>
        <taxon>Alphaproteobacteria</taxon>
        <taxon>Hyphomicrobiales</taxon>
        <taxon>Nitrobacteraceae</taxon>
        <taxon>Bradyrhizobium</taxon>
    </lineage>
</organism>
<evidence type="ECO:0000313" key="2">
    <source>
        <dbReference type="Proteomes" id="UP000449969"/>
    </source>
</evidence>
<proteinExistence type="predicted"/>
<dbReference type="OrthoDB" id="8244130at2"/>
<protein>
    <submittedName>
        <fullName evidence="1">Uncharacterized protein</fullName>
    </submittedName>
</protein>
<dbReference type="AlphaFoldDB" id="A0A844T3B3"/>